<dbReference type="GO" id="GO:0016740">
    <property type="term" value="F:transferase activity"/>
    <property type="evidence" value="ECO:0007669"/>
    <property type="project" value="InterPro"/>
</dbReference>
<dbReference type="Proteomes" id="UP000286931">
    <property type="component" value="Unassembled WGS sequence"/>
</dbReference>
<evidence type="ECO:0000313" key="4">
    <source>
        <dbReference type="Proteomes" id="UP000286931"/>
    </source>
</evidence>
<keyword evidence="2" id="KW-0732">Signal</keyword>
<organism evidence="3 4">
    <name type="scientific">Embleya hyalina</name>
    <dbReference type="NCBI Taxonomy" id="516124"/>
    <lineage>
        <taxon>Bacteria</taxon>
        <taxon>Bacillati</taxon>
        <taxon>Actinomycetota</taxon>
        <taxon>Actinomycetes</taxon>
        <taxon>Kitasatosporales</taxon>
        <taxon>Streptomycetaceae</taxon>
        <taxon>Embleya</taxon>
    </lineage>
</organism>
<feature type="chain" id="PRO_5019147526" description="L,D-transpeptidase" evidence="2">
    <location>
        <begin position="30"/>
        <end position="207"/>
    </location>
</feature>
<comment type="caution">
    <text evidence="3">The sequence shown here is derived from an EMBL/GenBank/DDBJ whole genome shotgun (WGS) entry which is preliminary data.</text>
</comment>
<evidence type="ECO:0000256" key="2">
    <source>
        <dbReference type="SAM" id="SignalP"/>
    </source>
</evidence>
<evidence type="ECO:0000313" key="3">
    <source>
        <dbReference type="EMBL" id="GCD95484.1"/>
    </source>
</evidence>
<dbReference type="EMBL" id="BIFH01000017">
    <property type="protein sequence ID" value="GCD95484.1"/>
    <property type="molecule type" value="Genomic_DNA"/>
</dbReference>
<evidence type="ECO:0000256" key="1">
    <source>
        <dbReference type="SAM" id="MobiDB-lite"/>
    </source>
</evidence>
<accession>A0A401YLK2</accession>
<name>A0A401YLK2_9ACTN</name>
<keyword evidence="4" id="KW-1185">Reference proteome</keyword>
<proteinExistence type="predicted"/>
<reference evidence="3 4" key="1">
    <citation type="submission" date="2018-12" db="EMBL/GenBank/DDBJ databases">
        <title>Draft genome sequence of Embleya hyalina NBRC 13850T.</title>
        <authorList>
            <person name="Komaki H."/>
            <person name="Hosoyama A."/>
            <person name="Kimura A."/>
            <person name="Ichikawa N."/>
            <person name="Tamura T."/>
        </authorList>
    </citation>
    <scope>NUCLEOTIDE SEQUENCE [LARGE SCALE GENOMIC DNA]</scope>
    <source>
        <strain evidence="3 4">NBRC 13850</strain>
    </source>
</reference>
<dbReference type="CDD" id="cd16913">
    <property type="entry name" value="YkuD_like"/>
    <property type="match status" value="1"/>
</dbReference>
<feature type="signal peptide" evidence="2">
    <location>
        <begin position="1"/>
        <end position="29"/>
    </location>
</feature>
<protein>
    <recommendedName>
        <fullName evidence="5">L,D-transpeptidase</fullName>
    </recommendedName>
</protein>
<dbReference type="InterPro" id="IPR005490">
    <property type="entry name" value="LD_TPept_cat_dom"/>
</dbReference>
<feature type="compositionally biased region" description="Low complexity" evidence="1">
    <location>
        <begin position="40"/>
        <end position="54"/>
    </location>
</feature>
<feature type="region of interest" description="Disordered" evidence="1">
    <location>
        <begin position="147"/>
        <end position="187"/>
    </location>
</feature>
<dbReference type="AlphaFoldDB" id="A0A401YLK2"/>
<sequence>MAKRLNPGVAVAGITIAALVGVGFLAAQAANSAPENRGIARTSTPTPSGASGAPAAPVYVPPAVPANSGTGKRVVYSLKDNHVWLVDEAERMLREYPVAAAPIKPQPGTFQVTLKKEEAQTGSDGLRISYSVRFGAVQGVPLGFAATDTPLDQIDGGTKPGPSPTGTARPRTSAPPAKQSAGIRSKPDDGVALWNFAPVGTPVIVVP</sequence>
<dbReference type="OrthoDB" id="5242394at2"/>
<dbReference type="RefSeq" id="WP_126637568.1">
    <property type="nucleotide sequence ID" value="NZ_BIFH01000017.1"/>
</dbReference>
<gene>
    <name evidence="3" type="ORF">EHYA_03158</name>
</gene>
<feature type="region of interest" description="Disordered" evidence="1">
    <location>
        <begin position="33"/>
        <end position="54"/>
    </location>
</feature>
<evidence type="ECO:0008006" key="5">
    <source>
        <dbReference type="Google" id="ProtNLM"/>
    </source>
</evidence>